<sequence length="101" mass="11103">MSAIVKSSDSVETFPSSTCLSHCVKLAISDDRPIMLDYWQSSLDGTSLIGVREGGEKLLVKNEDEYTSPISKILKVDKEYIILTENSIYVVSSSIATKRIG</sequence>
<accession>A0A6C0HPW2</accession>
<proteinExistence type="predicted"/>
<dbReference type="AlphaFoldDB" id="A0A6C0HPW2"/>
<protein>
    <submittedName>
        <fullName evidence="1">Uncharacterized protein</fullName>
    </submittedName>
</protein>
<dbReference type="EMBL" id="MN740001">
    <property type="protein sequence ID" value="QHT82454.1"/>
    <property type="molecule type" value="Genomic_DNA"/>
</dbReference>
<organism evidence="1">
    <name type="scientific">viral metagenome</name>
    <dbReference type="NCBI Taxonomy" id="1070528"/>
    <lineage>
        <taxon>unclassified sequences</taxon>
        <taxon>metagenomes</taxon>
        <taxon>organismal metagenomes</taxon>
    </lineage>
</organism>
<name>A0A6C0HPW2_9ZZZZ</name>
<reference evidence="1" key="1">
    <citation type="journal article" date="2020" name="Nature">
        <title>Giant virus diversity and host interactions through global metagenomics.</title>
        <authorList>
            <person name="Schulz F."/>
            <person name="Roux S."/>
            <person name="Paez-Espino D."/>
            <person name="Jungbluth S."/>
            <person name="Walsh D.A."/>
            <person name="Denef V.J."/>
            <person name="McMahon K.D."/>
            <person name="Konstantinidis K.T."/>
            <person name="Eloe-Fadrosh E.A."/>
            <person name="Kyrpides N.C."/>
            <person name="Woyke T."/>
        </authorList>
    </citation>
    <scope>NUCLEOTIDE SEQUENCE</scope>
    <source>
        <strain evidence="1">GVMAG-M-3300023184-161</strain>
    </source>
</reference>
<evidence type="ECO:0000313" key="1">
    <source>
        <dbReference type="EMBL" id="QHT82454.1"/>
    </source>
</evidence>